<comment type="caution">
    <text evidence="2">The sequence shown here is derived from an EMBL/GenBank/DDBJ whole genome shotgun (WGS) entry which is preliminary data.</text>
</comment>
<dbReference type="Pfam" id="PF07045">
    <property type="entry name" value="DUF1330"/>
    <property type="match status" value="2"/>
</dbReference>
<organism evidence="2 3">
    <name type="scientific">Agrobacterium tumefaciens</name>
    <dbReference type="NCBI Taxonomy" id="358"/>
    <lineage>
        <taxon>Bacteria</taxon>
        <taxon>Pseudomonadati</taxon>
        <taxon>Pseudomonadota</taxon>
        <taxon>Alphaproteobacteria</taxon>
        <taxon>Hyphomicrobiales</taxon>
        <taxon>Rhizobiaceae</taxon>
        <taxon>Rhizobium/Agrobacterium group</taxon>
        <taxon>Agrobacterium</taxon>
        <taxon>Agrobacterium tumefaciens complex</taxon>
    </lineage>
</organism>
<feature type="domain" description="DUF1330" evidence="1">
    <location>
        <begin position="137"/>
        <end position="216"/>
    </location>
</feature>
<gene>
    <name evidence="2" type="ORF">A6U91_21975</name>
</gene>
<dbReference type="Gene3D" id="3.30.70.100">
    <property type="match status" value="2"/>
</dbReference>
<evidence type="ECO:0000313" key="3">
    <source>
        <dbReference type="Proteomes" id="UP000093451"/>
    </source>
</evidence>
<protein>
    <recommendedName>
        <fullName evidence="1">DUF1330 domain-containing protein</fullName>
    </recommendedName>
</protein>
<sequence length="229" mass="25441">MKAWVIFERIKERNLDFVEKYRIAAASSVAEHHGKYLTVSFQNPLVEGPGPIAGPKMIAIKEFVSRQAAEQWFDSPEYKAARKLREGGVTNRAMIIDVTPPSYALRQQSGTTPAISQPSVPAWIIFERLEERSLDFVPEYRKVAAASVARFGGQYQTVSFQNQVIEGPDIGEGPNMISIIGFGSRRLATAWFNSPEYNKALEIRRAGVTNRAVIIDVIPPDYAAKSPGN</sequence>
<dbReference type="Proteomes" id="UP000093451">
    <property type="component" value="Unassembled WGS sequence"/>
</dbReference>
<proteinExistence type="predicted"/>
<dbReference type="AlphaFoldDB" id="A0AB36ECL1"/>
<name>A0AB36ECL1_AGRTU</name>
<dbReference type="InterPro" id="IPR011008">
    <property type="entry name" value="Dimeric_a/b-barrel"/>
</dbReference>
<accession>A0AB36ECL1</accession>
<dbReference type="PANTHER" id="PTHR41521:SF4">
    <property type="entry name" value="BLR0684 PROTEIN"/>
    <property type="match status" value="1"/>
</dbReference>
<evidence type="ECO:0000259" key="1">
    <source>
        <dbReference type="Pfam" id="PF07045"/>
    </source>
</evidence>
<dbReference type="InterPro" id="IPR010753">
    <property type="entry name" value="DUF1330"/>
</dbReference>
<reference evidence="2 3" key="1">
    <citation type="journal article" date="2016" name="PeerJ">
        <title>Gall-ID: tools for genotyping gall-causing phytopathogenic bacteria.</title>
        <authorList>
            <person name="Davis E.W.II."/>
            <person name="Weisberg A.J."/>
            <person name="Tabima J.F."/>
            <person name="Grunwald N.J."/>
            <person name="Chang J.H."/>
        </authorList>
    </citation>
    <scope>NUCLEOTIDE SEQUENCE [LARGE SCALE GENOMIC DNA]</scope>
    <source>
        <strain evidence="2 3">N2/73</strain>
    </source>
</reference>
<dbReference type="SUPFAM" id="SSF54909">
    <property type="entry name" value="Dimeric alpha+beta barrel"/>
    <property type="match status" value="2"/>
</dbReference>
<dbReference type="PANTHER" id="PTHR41521">
    <property type="match status" value="1"/>
</dbReference>
<dbReference type="EMBL" id="LXKT01000029">
    <property type="protein sequence ID" value="OCJ32845.1"/>
    <property type="molecule type" value="Genomic_DNA"/>
</dbReference>
<evidence type="ECO:0000313" key="2">
    <source>
        <dbReference type="EMBL" id="OCJ32845.1"/>
    </source>
</evidence>
<dbReference type="RefSeq" id="WP_065689153.1">
    <property type="nucleotide sequence ID" value="NZ_LXKT01000029.1"/>
</dbReference>
<feature type="domain" description="DUF1330" evidence="1">
    <location>
        <begin position="4"/>
        <end position="97"/>
    </location>
</feature>